<evidence type="ECO:0000256" key="1">
    <source>
        <dbReference type="SAM" id="Phobius"/>
    </source>
</evidence>
<protein>
    <submittedName>
        <fullName evidence="2">Uncharacterized protein</fullName>
    </submittedName>
</protein>
<keyword evidence="1" id="KW-0812">Transmembrane</keyword>
<gene>
    <name evidence="2" type="ORF">Taro_030901</name>
</gene>
<comment type="caution">
    <text evidence="2">The sequence shown here is derived from an EMBL/GenBank/DDBJ whole genome shotgun (WGS) entry which is preliminary data.</text>
</comment>
<organism evidence="2 3">
    <name type="scientific">Colocasia esculenta</name>
    <name type="common">Wild taro</name>
    <name type="synonym">Arum esculentum</name>
    <dbReference type="NCBI Taxonomy" id="4460"/>
    <lineage>
        <taxon>Eukaryota</taxon>
        <taxon>Viridiplantae</taxon>
        <taxon>Streptophyta</taxon>
        <taxon>Embryophyta</taxon>
        <taxon>Tracheophyta</taxon>
        <taxon>Spermatophyta</taxon>
        <taxon>Magnoliopsida</taxon>
        <taxon>Liliopsida</taxon>
        <taxon>Araceae</taxon>
        <taxon>Aroideae</taxon>
        <taxon>Colocasieae</taxon>
        <taxon>Colocasia</taxon>
    </lineage>
</organism>
<accession>A0A843VQD0</accession>
<dbReference type="Proteomes" id="UP000652761">
    <property type="component" value="Unassembled WGS sequence"/>
</dbReference>
<dbReference type="PANTHER" id="PTHR46610:SF20">
    <property type="entry name" value="OS05G0181300 PROTEIN"/>
    <property type="match status" value="1"/>
</dbReference>
<name>A0A843VQD0_COLES</name>
<evidence type="ECO:0000313" key="3">
    <source>
        <dbReference type="Proteomes" id="UP000652761"/>
    </source>
</evidence>
<keyword evidence="1" id="KW-1133">Transmembrane helix</keyword>
<dbReference type="InterPro" id="IPR045501">
    <property type="entry name" value="DUF6490"/>
</dbReference>
<dbReference type="AlphaFoldDB" id="A0A843VQD0"/>
<dbReference type="PANTHER" id="PTHR46610">
    <property type="entry name" value="OS05G0181300 PROTEIN"/>
    <property type="match status" value="1"/>
</dbReference>
<feature type="transmembrane region" description="Helical" evidence="1">
    <location>
        <begin position="93"/>
        <end position="113"/>
    </location>
</feature>
<keyword evidence="1" id="KW-0472">Membrane</keyword>
<feature type="transmembrane region" description="Helical" evidence="1">
    <location>
        <begin position="62"/>
        <end position="81"/>
    </location>
</feature>
<evidence type="ECO:0000313" key="2">
    <source>
        <dbReference type="EMBL" id="MQL98185.1"/>
    </source>
</evidence>
<dbReference type="OrthoDB" id="660537at2759"/>
<feature type="transmembrane region" description="Helical" evidence="1">
    <location>
        <begin position="32"/>
        <end position="50"/>
    </location>
</feature>
<dbReference type="Pfam" id="PF20100">
    <property type="entry name" value="DUF6490"/>
    <property type="match status" value="1"/>
</dbReference>
<reference evidence="2" key="1">
    <citation type="submission" date="2017-07" db="EMBL/GenBank/DDBJ databases">
        <title>Taro Niue Genome Assembly and Annotation.</title>
        <authorList>
            <person name="Atibalentja N."/>
            <person name="Keating K."/>
            <person name="Fields C.J."/>
        </authorList>
    </citation>
    <scope>NUCLEOTIDE SEQUENCE</scope>
    <source>
        <strain evidence="2">Niue_2</strain>
        <tissue evidence="2">Leaf</tissue>
    </source>
</reference>
<sequence length="114" mass="12161">MGCSVSVPAFAFAFLTVNSVLALYRVRGDAAAVAFVVSAYVLLVLLLLSLRRYEAAPPARRSAGRVVVWLLAAALNSLFAWHVASVMPPEFSAAVWTLTALATGAGFYVLFLLQ</sequence>
<proteinExistence type="predicted"/>
<keyword evidence="3" id="KW-1185">Reference proteome</keyword>
<dbReference type="EMBL" id="NMUH01002152">
    <property type="protein sequence ID" value="MQL98185.1"/>
    <property type="molecule type" value="Genomic_DNA"/>
</dbReference>